<sequence>MLSSKLEFFDRVDLDFKTVHGHALKTTPDYRLLPEANGAEVLDDIEDFWRWLHDTLPTLTTTWNASPDLTRLACTGQSAGGYLAVQSALLFPELSQIKVLASMGGSLHTDIPDCRIPGPRVILGRKPPPPGKAESIVRTYLRNIKPQTVRTSGNVVDMWEFLTCVLQQAYLARWFGAMGKEELDVMKMLGRANAMPPSKYT</sequence>
<dbReference type="EMBL" id="CAJPDR010000131">
    <property type="protein sequence ID" value="CAF9919935.1"/>
    <property type="molecule type" value="Genomic_DNA"/>
</dbReference>
<dbReference type="InterPro" id="IPR013094">
    <property type="entry name" value="AB_hydrolase_3"/>
</dbReference>
<comment type="caution">
    <text evidence="2">The sequence shown here is derived from an EMBL/GenBank/DDBJ whole genome shotgun (WGS) entry which is preliminary data.</text>
</comment>
<dbReference type="SUPFAM" id="SSF53474">
    <property type="entry name" value="alpha/beta-Hydrolases"/>
    <property type="match status" value="1"/>
</dbReference>
<protein>
    <recommendedName>
        <fullName evidence="1">Alpha/beta hydrolase fold-3 domain-containing protein</fullName>
    </recommendedName>
</protein>
<gene>
    <name evidence="2" type="ORF">ALECFALPRED_001378</name>
</gene>
<dbReference type="OrthoDB" id="19653at2759"/>
<evidence type="ECO:0000313" key="2">
    <source>
        <dbReference type="EMBL" id="CAF9919935.1"/>
    </source>
</evidence>
<organism evidence="2 3">
    <name type="scientific">Alectoria fallacina</name>
    <dbReference type="NCBI Taxonomy" id="1903189"/>
    <lineage>
        <taxon>Eukaryota</taxon>
        <taxon>Fungi</taxon>
        <taxon>Dikarya</taxon>
        <taxon>Ascomycota</taxon>
        <taxon>Pezizomycotina</taxon>
        <taxon>Lecanoromycetes</taxon>
        <taxon>OSLEUM clade</taxon>
        <taxon>Lecanoromycetidae</taxon>
        <taxon>Lecanorales</taxon>
        <taxon>Lecanorineae</taxon>
        <taxon>Parmeliaceae</taxon>
        <taxon>Alectoria</taxon>
    </lineage>
</organism>
<dbReference type="Gene3D" id="3.40.50.1820">
    <property type="entry name" value="alpha/beta hydrolase"/>
    <property type="match status" value="1"/>
</dbReference>
<dbReference type="Proteomes" id="UP000664203">
    <property type="component" value="Unassembled WGS sequence"/>
</dbReference>
<evidence type="ECO:0000313" key="3">
    <source>
        <dbReference type="Proteomes" id="UP000664203"/>
    </source>
</evidence>
<dbReference type="InterPro" id="IPR029058">
    <property type="entry name" value="AB_hydrolase_fold"/>
</dbReference>
<reference evidence="2" key="1">
    <citation type="submission" date="2021-03" db="EMBL/GenBank/DDBJ databases">
        <authorList>
            <person name="Tagirdzhanova G."/>
        </authorList>
    </citation>
    <scope>NUCLEOTIDE SEQUENCE</scope>
</reference>
<feature type="domain" description="Alpha/beta hydrolase fold-3" evidence="1">
    <location>
        <begin position="27"/>
        <end position="97"/>
    </location>
</feature>
<accession>A0A8H3FAB3</accession>
<keyword evidence="3" id="KW-1185">Reference proteome</keyword>
<name>A0A8H3FAB3_9LECA</name>
<dbReference type="AlphaFoldDB" id="A0A8H3FAB3"/>
<proteinExistence type="predicted"/>
<dbReference type="GO" id="GO:0016787">
    <property type="term" value="F:hydrolase activity"/>
    <property type="evidence" value="ECO:0007669"/>
    <property type="project" value="InterPro"/>
</dbReference>
<evidence type="ECO:0000259" key="1">
    <source>
        <dbReference type="Pfam" id="PF07859"/>
    </source>
</evidence>
<dbReference type="Pfam" id="PF07859">
    <property type="entry name" value="Abhydrolase_3"/>
    <property type="match status" value="1"/>
</dbReference>